<name>A0A4U6XGL1_9PEZI</name>
<dbReference type="Proteomes" id="UP000310108">
    <property type="component" value="Unassembled WGS sequence"/>
</dbReference>
<proteinExistence type="predicted"/>
<accession>A0A4U6XGL1</accession>
<keyword evidence="3" id="KW-1185">Reference proteome</keyword>
<reference evidence="2 3" key="1">
    <citation type="journal article" date="2019" name="PLoS ONE">
        <title>Comparative genome analysis indicates high evolutionary potential of pathogenicity genes in Colletotrichum tanaceti.</title>
        <authorList>
            <person name="Lelwala R.V."/>
            <person name="Korhonen P.K."/>
            <person name="Young N.D."/>
            <person name="Scott J.B."/>
            <person name="Ades P.A."/>
            <person name="Gasser R.B."/>
            <person name="Taylor P.W.J."/>
        </authorList>
    </citation>
    <scope>NUCLEOTIDE SEQUENCE [LARGE SCALE GENOMIC DNA]</scope>
    <source>
        <strain evidence="2">BRIP57314</strain>
    </source>
</reference>
<dbReference type="AlphaFoldDB" id="A0A4U6XGL1"/>
<feature type="region of interest" description="Disordered" evidence="1">
    <location>
        <begin position="100"/>
        <end position="123"/>
    </location>
</feature>
<evidence type="ECO:0000313" key="2">
    <source>
        <dbReference type="EMBL" id="TKW54915.1"/>
    </source>
</evidence>
<evidence type="ECO:0000256" key="1">
    <source>
        <dbReference type="SAM" id="MobiDB-lite"/>
    </source>
</evidence>
<evidence type="ECO:0000313" key="3">
    <source>
        <dbReference type="Proteomes" id="UP000310108"/>
    </source>
</evidence>
<feature type="compositionally biased region" description="Low complexity" evidence="1">
    <location>
        <begin position="109"/>
        <end position="123"/>
    </location>
</feature>
<protein>
    <submittedName>
        <fullName evidence="2">Uncharacterized protein</fullName>
    </submittedName>
</protein>
<gene>
    <name evidence="2" type="ORF">CTA1_504</name>
</gene>
<comment type="caution">
    <text evidence="2">The sequence shown here is derived from an EMBL/GenBank/DDBJ whole genome shotgun (WGS) entry which is preliminary data.</text>
</comment>
<organism evidence="2 3">
    <name type="scientific">Colletotrichum tanaceti</name>
    <dbReference type="NCBI Taxonomy" id="1306861"/>
    <lineage>
        <taxon>Eukaryota</taxon>
        <taxon>Fungi</taxon>
        <taxon>Dikarya</taxon>
        <taxon>Ascomycota</taxon>
        <taxon>Pezizomycotina</taxon>
        <taxon>Sordariomycetes</taxon>
        <taxon>Hypocreomycetidae</taxon>
        <taxon>Glomerellales</taxon>
        <taxon>Glomerellaceae</taxon>
        <taxon>Colletotrichum</taxon>
        <taxon>Colletotrichum destructivum species complex</taxon>
    </lineage>
</organism>
<dbReference type="EMBL" id="PJEX01000117">
    <property type="protein sequence ID" value="TKW54915.1"/>
    <property type="molecule type" value="Genomic_DNA"/>
</dbReference>
<sequence length="123" mass="13946">MTTVYLASVRHFVVHDPSLEKIAKTIGIRASVWGTRSLKGVQTITSHDEAPWLEYWATPSVWATNRIFFPARSFKQVRIVRDARGYVETRFVLADRDPREDQYEGVIPSESGSHTSSSVHDLA</sequence>